<keyword evidence="1" id="KW-0732">Signal</keyword>
<proteinExistence type="predicted"/>
<accession>A0A096ADY9</accession>
<reference evidence="2 3" key="1">
    <citation type="submission" date="2014-07" db="EMBL/GenBank/DDBJ databases">
        <authorList>
            <person name="McCorrison J."/>
            <person name="Sanka R."/>
            <person name="Torralba M."/>
            <person name="Gillis M."/>
            <person name="Haft D.H."/>
            <person name="Methe B."/>
            <person name="Sutton G."/>
            <person name="Nelson K.E."/>
        </authorList>
    </citation>
    <scope>NUCLEOTIDE SEQUENCE [LARGE SCALE GENOMIC DNA]</scope>
    <source>
        <strain evidence="2 3">DNF00320</strain>
    </source>
</reference>
<feature type="signal peptide" evidence="1">
    <location>
        <begin position="1"/>
        <end position="24"/>
    </location>
</feature>
<dbReference type="Proteomes" id="UP000029525">
    <property type="component" value="Unassembled WGS sequence"/>
</dbReference>
<dbReference type="EMBL" id="JRNQ01000028">
    <property type="protein sequence ID" value="KGF44761.1"/>
    <property type="molecule type" value="Genomic_DNA"/>
</dbReference>
<evidence type="ECO:0000313" key="3">
    <source>
        <dbReference type="Proteomes" id="UP000029525"/>
    </source>
</evidence>
<protein>
    <recommendedName>
        <fullName evidence="4">Lipocalin-like domain-containing protein</fullName>
    </recommendedName>
</protein>
<dbReference type="RefSeq" id="WP_036866855.1">
    <property type="nucleotide sequence ID" value="NZ_JRNQ01000028.1"/>
</dbReference>
<gene>
    <name evidence="2" type="ORF">HMPREF0647_05375</name>
</gene>
<name>A0A096ADY9_9BACT</name>
<dbReference type="AlphaFoldDB" id="A0A096ADY9"/>
<organism evidence="2 3">
    <name type="scientific">Prevotella bivia DNF00320</name>
    <dbReference type="NCBI Taxonomy" id="1401068"/>
    <lineage>
        <taxon>Bacteria</taxon>
        <taxon>Pseudomonadati</taxon>
        <taxon>Bacteroidota</taxon>
        <taxon>Bacteroidia</taxon>
        <taxon>Bacteroidales</taxon>
        <taxon>Prevotellaceae</taxon>
        <taxon>Prevotella</taxon>
    </lineage>
</organism>
<sequence>MKSIIFSAVLTVMCLFGLVSNVSAQDYKGTLSNVTMNGKHFNNVENQVFSLSDQGNGVYLLTGRVQKIGKMPGTINIELQVSIVNGIITPIEIDRKAGELRILGKLAVSIKLGSITGNLTDNTIHFVLDTYAGWKAVPTFPASVTFDGSF</sequence>
<feature type="chain" id="PRO_5001924530" description="Lipocalin-like domain-containing protein" evidence="1">
    <location>
        <begin position="25"/>
        <end position="150"/>
    </location>
</feature>
<evidence type="ECO:0000313" key="2">
    <source>
        <dbReference type="EMBL" id="KGF44761.1"/>
    </source>
</evidence>
<dbReference type="OrthoDB" id="1068482at2"/>
<comment type="caution">
    <text evidence="2">The sequence shown here is derived from an EMBL/GenBank/DDBJ whole genome shotgun (WGS) entry which is preliminary data.</text>
</comment>
<evidence type="ECO:0008006" key="4">
    <source>
        <dbReference type="Google" id="ProtNLM"/>
    </source>
</evidence>
<evidence type="ECO:0000256" key="1">
    <source>
        <dbReference type="SAM" id="SignalP"/>
    </source>
</evidence>